<dbReference type="InterPro" id="IPR035897">
    <property type="entry name" value="Toll_tir_struct_dom_sf"/>
</dbReference>
<keyword evidence="1" id="KW-1133">Transmembrane helix</keyword>
<name>A0ABS4DSV8_9HYPH</name>
<sequence length="543" mass="60245">MQDPNEQPLVRKINGISNQILELVDVLNEASYGSISSPVTPENLAELTREMIGDLFEMGGRIGQVEAKLLANEIGDAAALFRMKTFRVEVGSLRLARRYQPLRESTTHQTKRTIGDALERIERRIVDLIWDIDGQFDKSNSPMSLFILMSLSVKDRERLEAVHELFISEGFPVWWCFDLPPGADWRSVLDEQLQKAAAVVTFWTEESVRSTAVTEEAAVGQKGGKLLHVLMDDVTLPYGFSETQYADLRNWDGSALHPEYRKLSQAIRDKLNPPTPEEINQRIVAAAPIAATIEDGRITARDAPPTAKPLLTDEFDLEQRLEAQATLAEKANRAITSLDNNLGDAIRLDIDHFLNQARRRPASWYTLTDSISDLRFYLRMGDELSWPGSSRNMIENLCDRHEALRPYLQPVQPSAVSSPSLPVPMFGQDSYNADLLGMITSKAIAAFESVEAAHVLAEPARKTAEYFTGSIEQALSSQPSSEPSDNKRLAKIRRGLLDLAGFIGSVIVSIGAGVAGNLLTSVTAAKTLKQTLEKIMNLLTDLF</sequence>
<feature type="transmembrane region" description="Helical" evidence="1">
    <location>
        <begin position="496"/>
        <end position="519"/>
    </location>
</feature>
<evidence type="ECO:0000259" key="2">
    <source>
        <dbReference type="Pfam" id="PF13676"/>
    </source>
</evidence>
<keyword evidence="4" id="KW-1185">Reference proteome</keyword>
<evidence type="ECO:0000313" key="4">
    <source>
        <dbReference type="Proteomes" id="UP000759443"/>
    </source>
</evidence>
<dbReference type="Gene3D" id="3.40.50.10140">
    <property type="entry name" value="Toll/interleukin-1 receptor homology (TIR) domain"/>
    <property type="match status" value="1"/>
</dbReference>
<proteinExistence type="predicted"/>
<organism evidence="3 4">
    <name type="scientific">Rhizobium halophytocola</name>
    <dbReference type="NCBI Taxonomy" id="735519"/>
    <lineage>
        <taxon>Bacteria</taxon>
        <taxon>Pseudomonadati</taxon>
        <taxon>Pseudomonadota</taxon>
        <taxon>Alphaproteobacteria</taxon>
        <taxon>Hyphomicrobiales</taxon>
        <taxon>Rhizobiaceae</taxon>
        <taxon>Rhizobium/Agrobacterium group</taxon>
        <taxon>Rhizobium</taxon>
    </lineage>
</organism>
<keyword evidence="1" id="KW-0812">Transmembrane</keyword>
<comment type="caution">
    <text evidence="3">The sequence shown here is derived from an EMBL/GenBank/DDBJ whole genome shotgun (WGS) entry which is preliminary data.</text>
</comment>
<dbReference type="Pfam" id="PF13676">
    <property type="entry name" value="TIR_2"/>
    <property type="match status" value="1"/>
</dbReference>
<dbReference type="Proteomes" id="UP000759443">
    <property type="component" value="Unassembled WGS sequence"/>
</dbReference>
<evidence type="ECO:0000313" key="3">
    <source>
        <dbReference type="EMBL" id="MBP1848774.1"/>
    </source>
</evidence>
<dbReference type="SUPFAM" id="SSF52200">
    <property type="entry name" value="Toll/Interleukin receptor TIR domain"/>
    <property type="match status" value="1"/>
</dbReference>
<dbReference type="RefSeq" id="WP_209941379.1">
    <property type="nucleotide sequence ID" value="NZ_JAGGJU010000001.1"/>
</dbReference>
<dbReference type="InterPro" id="IPR000157">
    <property type="entry name" value="TIR_dom"/>
</dbReference>
<keyword evidence="1" id="KW-0472">Membrane</keyword>
<feature type="domain" description="TIR" evidence="2">
    <location>
        <begin position="149"/>
        <end position="252"/>
    </location>
</feature>
<evidence type="ECO:0000256" key="1">
    <source>
        <dbReference type="SAM" id="Phobius"/>
    </source>
</evidence>
<protein>
    <recommendedName>
        <fullName evidence="2">TIR domain-containing protein</fullName>
    </recommendedName>
</protein>
<gene>
    <name evidence="3" type="ORF">J2Z17_000191</name>
</gene>
<dbReference type="EMBL" id="JAGGJU010000001">
    <property type="protein sequence ID" value="MBP1848774.1"/>
    <property type="molecule type" value="Genomic_DNA"/>
</dbReference>
<reference evidence="3 4" key="1">
    <citation type="submission" date="2021-03" db="EMBL/GenBank/DDBJ databases">
        <title>Genomic Encyclopedia of Type Strains, Phase IV (KMG-IV): sequencing the most valuable type-strain genomes for metagenomic binning, comparative biology and taxonomic classification.</title>
        <authorList>
            <person name="Goeker M."/>
        </authorList>
    </citation>
    <scope>NUCLEOTIDE SEQUENCE [LARGE SCALE GENOMIC DNA]</scope>
    <source>
        <strain evidence="3 4">DSM 21600</strain>
    </source>
</reference>
<accession>A0ABS4DSV8</accession>